<dbReference type="EMBL" id="CADCTH010000364">
    <property type="protein sequence ID" value="CAA9268515.1"/>
    <property type="molecule type" value="Genomic_DNA"/>
</dbReference>
<evidence type="ECO:0000313" key="2">
    <source>
        <dbReference type="EMBL" id="CAA9268515.1"/>
    </source>
</evidence>
<accession>A0A6J4J533</accession>
<dbReference type="CDD" id="cd00586">
    <property type="entry name" value="4HBT"/>
    <property type="match status" value="1"/>
</dbReference>
<dbReference type="SUPFAM" id="SSF54637">
    <property type="entry name" value="Thioesterase/thiol ester dehydrase-isomerase"/>
    <property type="match status" value="2"/>
</dbReference>
<dbReference type="InterPro" id="IPR029069">
    <property type="entry name" value="HotDog_dom_sf"/>
</dbReference>
<dbReference type="Pfam" id="PF20791">
    <property type="entry name" value="Acyl-ACP_TE_C"/>
    <property type="match status" value="1"/>
</dbReference>
<evidence type="ECO:0000259" key="1">
    <source>
        <dbReference type="Pfam" id="PF20791"/>
    </source>
</evidence>
<proteinExistence type="predicted"/>
<sequence length="298" mass="31549">MGAMAPDAPVLPAGPSLAVDGDGLTDPAAFPVSRPLTPRYADLGGDGRVTTVALGRWFEEARVGAELPRFRRLVEDGGYAPFRILLAAQRIRRLAPITHRTEYRVATGVRRVGGSSFSYGHGVFAGDRCVAVADSVTVLATGAGPSGLPDELRADLASMVIDEPGGAAPRPEPSRSERDRYPVTHRITTRIGDVDTNRHVNNVAALSWYADAVAAWQSARLGDPDGGPPEELAPTAWEVQYVAEIAHPRTYDVALAVDAGPDGLLYRAGLFAGERCVGLADGFGAAGWFGLDPREGLR</sequence>
<organism evidence="2">
    <name type="scientific">uncultured Actinomycetospora sp</name>
    <dbReference type="NCBI Taxonomy" id="1135996"/>
    <lineage>
        <taxon>Bacteria</taxon>
        <taxon>Bacillati</taxon>
        <taxon>Actinomycetota</taxon>
        <taxon>Actinomycetes</taxon>
        <taxon>Pseudonocardiales</taxon>
        <taxon>Pseudonocardiaceae</taxon>
        <taxon>Actinomycetospora</taxon>
        <taxon>environmental samples</taxon>
    </lineage>
</organism>
<dbReference type="InterPro" id="IPR049427">
    <property type="entry name" value="Acyl-ACP_TE_C"/>
</dbReference>
<reference evidence="2" key="1">
    <citation type="submission" date="2020-02" db="EMBL/GenBank/DDBJ databases">
        <authorList>
            <person name="Meier V. D."/>
        </authorList>
    </citation>
    <scope>NUCLEOTIDE SEQUENCE</scope>
    <source>
        <strain evidence="2">AVDCRST_MAG54</strain>
    </source>
</reference>
<dbReference type="Gene3D" id="3.10.129.10">
    <property type="entry name" value="Hotdog Thioesterase"/>
    <property type="match status" value="2"/>
</dbReference>
<gene>
    <name evidence="2" type="ORF">AVDCRST_MAG54-2859</name>
</gene>
<dbReference type="AlphaFoldDB" id="A0A6J4J533"/>
<feature type="domain" description="Acyl-ACP thioesterase-like C-terminal" evidence="1">
    <location>
        <begin position="179"/>
        <end position="214"/>
    </location>
</feature>
<protein>
    <recommendedName>
        <fullName evidence="1">Acyl-ACP thioesterase-like C-terminal domain-containing protein</fullName>
    </recommendedName>
</protein>
<name>A0A6J4J533_9PSEU</name>